<sequence>MVALSPALRGASQVLGFVLEVAMLAAFLYWGFAQAAPWNLVLGIALPAVVVVLWGAFLAPRSERFVGAQRALWAALLLFVAAAVALFSAGSAVLGILMLVGAVSHFCLARWLSDPKAQ</sequence>
<dbReference type="Proteomes" id="UP000246303">
    <property type="component" value="Unassembled WGS sequence"/>
</dbReference>
<dbReference type="Pfam" id="PF10823">
    <property type="entry name" value="DUF2568"/>
    <property type="match status" value="1"/>
</dbReference>
<proteinExistence type="predicted"/>
<keyword evidence="2" id="KW-1185">Reference proteome</keyword>
<dbReference type="InterPro" id="IPR021214">
    <property type="entry name" value="DUF2568"/>
</dbReference>
<reference evidence="1 2" key="1">
    <citation type="submission" date="2018-05" db="EMBL/GenBank/DDBJ databases">
        <title>Genetic diversity of glacier-inhabiting Cryobacterium bacteria in China and description of Cryobacterium mengkeensis sp. nov. and Arthrobacter glacialis sp. nov.</title>
        <authorList>
            <person name="Liu Q."/>
            <person name="Xin Y.-H."/>
        </authorList>
    </citation>
    <scope>NUCLEOTIDE SEQUENCE [LARGE SCALE GENOMIC DNA]</scope>
    <source>
        <strain evidence="1 2">GP3</strain>
    </source>
</reference>
<dbReference type="AlphaFoldDB" id="A0A2V3DWF6"/>
<gene>
    <name evidence="1" type="ORF">CVS29_12025</name>
</gene>
<organism evidence="1 2">
    <name type="scientific">Arthrobacter psychrochitiniphilus</name>
    <dbReference type="NCBI Taxonomy" id="291045"/>
    <lineage>
        <taxon>Bacteria</taxon>
        <taxon>Bacillati</taxon>
        <taxon>Actinomycetota</taxon>
        <taxon>Actinomycetes</taxon>
        <taxon>Micrococcales</taxon>
        <taxon>Micrococcaceae</taxon>
        <taxon>Arthrobacter</taxon>
    </lineage>
</organism>
<name>A0A2V3DWF6_9MICC</name>
<dbReference type="RefSeq" id="WP_110106582.1">
    <property type="nucleotide sequence ID" value="NZ_JACBZZ010000001.1"/>
</dbReference>
<evidence type="ECO:0008006" key="3">
    <source>
        <dbReference type="Google" id="ProtNLM"/>
    </source>
</evidence>
<accession>A0A2V3DWF6</accession>
<dbReference type="EMBL" id="QHLZ01000007">
    <property type="protein sequence ID" value="PXA64918.1"/>
    <property type="molecule type" value="Genomic_DNA"/>
</dbReference>
<evidence type="ECO:0000313" key="1">
    <source>
        <dbReference type="EMBL" id="PXA64918.1"/>
    </source>
</evidence>
<evidence type="ECO:0000313" key="2">
    <source>
        <dbReference type="Proteomes" id="UP000246303"/>
    </source>
</evidence>
<comment type="caution">
    <text evidence="1">The sequence shown here is derived from an EMBL/GenBank/DDBJ whole genome shotgun (WGS) entry which is preliminary data.</text>
</comment>
<protein>
    <recommendedName>
        <fullName evidence="3">DUF2568 domain-containing protein</fullName>
    </recommendedName>
</protein>